<reference evidence="1 2" key="1">
    <citation type="submission" date="2023-08" db="EMBL/GenBank/DDBJ databases">
        <title>Black Yeasts Isolated from many extreme environments.</title>
        <authorList>
            <person name="Coleine C."/>
            <person name="Stajich J.E."/>
            <person name="Selbmann L."/>
        </authorList>
    </citation>
    <scope>NUCLEOTIDE SEQUENCE [LARGE SCALE GENOMIC DNA]</scope>
    <source>
        <strain evidence="1 2">CCFEE 5792</strain>
    </source>
</reference>
<keyword evidence="2" id="KW-1185">Reference proteome</keyword>
<dbReference type="EMBL" id="JAVRRD010000068">
    <property type="protein sequence ID" value="KAK5042926.1"/>
    <property type="molecule type" value="Genomic_DNA"/>
</dbReference>
<accession>A0AAV9MUH7</accession>
<organism evidence="1 2">
    <name type="scientific">Exophiala bonariae</name>
    <dbReference type="NCBI Taxonomy" id="1690606"/>
    <lineage>
        <taxon>Eukaryota</taxon>
        <taxon>Fungi</taxon>
        <taxon>Dikarya</taxon>
        <taxon>Ascomycota</taxon>
        <taxon>Pezizomycotina</taxon>
        <taxon>Eurotiomycetes</taxon>
        <taxon>Chaetothyriomycetidae</taxon>
        <taxon>Chaetothyriales</taxon>
        <taxon>Herpotrichiellaceae</taxon>
        <taxon>Exophiala</taxon>
    </lineage>
</organism>
<dbReference type="RefSeq" id="XP_064699817.1">
    <property type="nucleotide sequence ID" value="XM_064855541.1"/>
</dbReference>
<proteinExistence type="predicted"/>
<evidence type="ECO:0000313" key="1">
    <source>
        <dbReference type="EMBL" id="KAK5042926.1"/>
    </source>
</evidence>
<gene>
    <name evidence="1" type="ORF">LTR84_012015</name>
</gene>
<protein>
    <recommendedName>
        <fullName evidence="3">SnoaL-like domain-containing protein</fullName>
    </recommendedName>
</protein>
<evidence type="ECO:0008006" key="3">
    <source>
        <dbReference type="Google" id="ProtNLM"/>
    </source>
</evidence>
<name>A0AAV9MUH7_9EURO</name>
<dbReference type="AlphaFoldDB" id="A0AAV9MUH7"/>
<evidence type="ECO:0000313" key="2">
    <source>
        <dbReference type="Proteomes" id="UP001358417"/>
    </source>
</evidence>
<dbReference type="GeneID" id="89980163"/>
<comment type="caution">
    <text evidence="1">The sequence shown here is derived from an EMBL/GenBank/DDBJ whole genome shotgun (WGS) entry which is preliminary data.</text>
</comment>
<dbReference type="Proteomes" id="UP001358417">
    <property type="component" value="Unassembled WGS sequence"/>
</dbReference>
<sequence>MNSNSNNVADVWATSGIPQKQQAFLKRYFEVLDAEPEKGAQEWANSFAEGGRFVNGTMVIENSNGMPDSQRILKTSPLINNKQDLEHERHKYWKAWPHLYHVVKRIYVLPRAEHSDFVVIGNWAIKRPDGSTLQRDTAARFHLVDQEGDLKIREMEVYAVGVPIPTWAAVQ</sequence>